<sequence>MSSMMAPATFLSKTTTSTPWAGSVATESSSLFCRTANMASLLLQASQKTCSTVFQTSGSASWLGLGAVPLAARTTSDSVMSWSALLVMVKAESYSTTSEKRYRAGTSNTPVSSTSRNLFFARQLLTSEAKKRLKRNFQRPDLTTDRLFLSDFLHADRGRSCDDICTGTGNEGSDFDVCKRLVERSERSEDDDNPTVHYGLIASANTLMKDATTRDSLAETRGVLCFEMEAAGLMNHFPCLVIRGICDYSDTHKNKDWQGYAAMAAAAYAKDLLRRMAPQRVEAEKSLLQHMKSIDTKLDDVTVASQRTVTLMQDAQVERRHDQNLSWLSAPDPWTNYDKALRQRHPGSGQWLLENPAYSAWKARPNSFLWLHGIPGCGKTVLSSTVIEDLDRADASVKPVYFYFDFADINKQSLENAIRSLIRQLYLQRKDVQDRVNTLYAEHGHGTSSPKLEALNATFQSMIHQIGEVWIVLDALDECLSRNDYPTGGLLHWIGSLLGSHQSNVHLLVTSRPEQDIESFIREKARPQDIIHLQSDLVAGDIRAFVHGKVRGQTGLGRWSSRPDIQDKIEDALLEKADGMFRWVSCQLDALEKCLDPLSLNRALEKLPRTLEDTYTRILKEIPDEIRPSAIRILQFLTYSDVGLSVEEAVDVIAVDVEREPYFDLGNRMPIPEEIQAYCSSLVVLVKTEYYHARGPRLQLAHFSVKEYLTSSNQLAEHAAADFNEIAARASIAKVNLSYLLGIGDEVHAVQHGLSEAHAAILQAFPLADYAANHWAENTKISASHSSTLRSLLRDFFSTKSCYTSAFWISHEWLSCNDALHYASEIGATSVIKALLYNGANINSVGDCERSTTLHHALHDGHFEVLEMLLDHGADVNIRSPLLAATRIGNPRIVQLLLNHGADPNACDEFSSSALHTAALEGHMEIFQMLLDHGASTQVAKSLLYYVASSGCLEIVLKLLEQGADANAEMYGIPLVAASSNGHLAVVKILVNFGADLFAREKDGRRHTPLSAASSRGHREIVRFLLKCGAQDSNALIEAAYSGRVEISQMLLDHGVDVDANEHTFRRCLSVDISVFPPRTALSAASSQDFDQVVEMLLSHGAQDTAALATASMIGHISIIQMLLDGGANINGPPSPLWAAASSGNIQVVEMLLDNGAEVNGSEIHRPLHACVSRRLDDGLYENLDDHVHILKILLARGADVDAQDRFHKTALEEACLRSNRAAVQILLDNGAHCSRILGTAVHAAASSGDVELVELLLKHGAEKDATLGFPGETALQLAAARGDLNLIQVLLDHDVDTHVRGQFCGYSSWGSLGDYGDAYEVALHFGNESAAQMIFNHGWFASGQAYRCCGDHDKESGASAQQFTSDDYRSMFSFDHLLPYDPWAPNPLFTKMMEEMMEESRNQALEEDPFIATRQQRWCGGAINLTRVESEDSGIAQSGVWWRGVGWDC</sequence>
<dbReference type="SUPFAM" id="SSF52540">
    <property type="entry name" value="P-loop containing nucleoside triphosphate hydrolases"/>
    <property type="match status" value="1"/>
</dbReference>
<dbReference type="Pfam" id="PF12796">
    <property type="entry name" value="Ank_2"/>
    <property type="match status" value="5"/>
</dbReference>
<keyword evidence="1" id="KW-0677">Repeat</keyword>
<dbReference type="Gene3D" id="3.40.50.300">
    <property type="entry name" value="P-loop containing nucleotide triphosphate hydrolases"/>
    <property type="match status" value="1"/>
</dbReference>
<feature type="repeat" description="ANK" evidence="3">
    <location>
        <begin position="815"/>
        <end position="847"/>
    </location>
</feature>
<feature type="repeat" description="ANK" evidence="3">
    <location>
        <begin position="1240"/>
        <end position="1269"/>
    </location>
</feature>
<feature type="repeat" description="ANK" evidence="3">
    <location>
        <begin position="849"/>
        <end position="881"/>
    </location>
</feature>
<evidence type="ECO:0000256" key="1">
    <source>
        <dbReference type="ARBA" id="ARBA00022737"/>
    </source>
</evidence>
<dbReference type="InterPro" id="IPR036770">
    <property type="entry name" value="Ankyrin_rpt-contain_sf"/>
</dbReference>
<evidence type="ECO:0000256" key="3">
    <source>
        <dbReference type="PROSITE-ProRule" id="PRU00023"/>
    </source>
</evidence>
<dbReference type="PROSITE" id="PS50297">
    <property type="entry name" value="ANK_REP_REGION"/>
    <property type="match status" value="10"/>
</dbReference>
<protein>
    <submittedName>
        <fullName evidence="5">Ankyrin repeat-containing domain protein</fullName>
    </submittedName>
</protein>
<evidence type="ECO:0000313" key="5">
    <source>
        <dbReference type="EMBL" id="KAK8229419.1"/>
    </source>
</evidence>
<dbReference type="Gene3D" id="3.40.50.1580">
    <property type="entry name" value="Nucleoside phosphorylase domain"/>
    <property type="match status" value="1"/>
</dbReference>
<dbReference type="InterPro" id="IPR051165">
    <property type="entry name" value="Multifunctional_ANK_Repeat"/>
</dbReference>
<dbReference type="Pfam" id="PF24883">
    <property type="entry name" value="NPHP3_N"/>
    <property type="match status" value="1"/>
</dbReference>
<dbReference type="Gene3D" id="1.25.40.20">
    <property type="entry name" value="Ankyrin repeat-containing domain"/>
    <property type="match status" value="4"/>
</dbReference>
<feature type="repeat" description="ANK" evidence="3">
    <location>
        <begin position="1005"/>
        <end position="1031"/>
    </location>
</feature>
<feature type="domain" description="Nephrocystin 3-like N-terminal" evidence="4">
    <location>
        <begin position="347"/>
        <end position="512"/>
    </location>
</feature>
<organism evidence="5 6">
    <name type="scientific">Phyllosticta capitalensis</name>
    <dbReference type="NCBI Taxonomy" id="121624"/>
    <lineage>
        <taxon>Eukaryota</taxon>
        <taxon>Fungi</taxon>
        <taxon>Dikarya</taxon>
        <taxon>Ascomycota</taxon>
        <taxon>Pezizomycotina</taxon>
        <taxon>Dothideomycetes</taxon>
        <taxon>Dothideomycetes incertae sedis</taxon>
        <taxon>Botryosphaeriales</taxon>
        <taxon>Phyllostictaceae</taxon>
        <taxon>Phyllosticta</taxon>
    </lineage>
</organism>
<name>A0ABR1YHB6_9PEZI</name>
<dbReference type="SUPFAM" id="SSF48403">
    <property type="entry name" value="Ankyrin repeat"/>
    <property type="match status" value="2"/>
</dbReference>
<dbReference type="SUPFAM" id="SSF53167">
    <property type="entry name" value="Purine and uridine phosphorylases"/>
    <property type="match status" value="1"/>
</dbReference>
<dbReference type="PANTHER" id="PTHR24123:SF33">
    <property type="entry name" value="PROTEIN HOS4"/>
    <property type="match status" value="1"/>
</dbReference>
<dbReference type="EMBL" id="JBBWRZ010000009">
    <property type="protein sequence ID" value="KAK8229419.1"/>
    <property type="molecule type" value="Genomic_DNA"/>
</dbReference>
<feature type="repeat" description="ANK" evidence="3">
    <location>
        <begin position="974"/>
        <end position="1002"/>
    </location>
</feature>
<dbReference type="InterPro" id="IPR035994">
    <property type="entry name" value="Nucleoside_phosphorylase_sf"/>
</dbReference>
<keyword evidence="2 3" id="KW-0040">ANK repeat</keyword>
<dbReference type="PANTHER" id="PTHR24123">
    <property type="entry name" value="ANKYRIN REPEAT-CONTAINING"/>
    <property type="match status" value="1"/>
</dbReference>
<feature type="repeat" description="ANK" evidence="3">
    <location>
        <begin position="877"/>
        <end position="909"/>
    </location>
</feature>
<comment type="caution">
    <text evidence="5">The sequence shown here is derived from an EMBL/GenBank/DDBJ whole genome shotgun (WGS) entry which is preliminary data.</text>
</comment>
<evidence type="ECO:0000259" key="4">
    <source>
        <dbReference type="Pfam" id="PF24883"/>
    </source>
</evidence>
<dbReference type="InterPro" id="IPR056884">
    <property type="entry name" value="NPHP3-like_N"/>
</dbReference>
<keyword evidence="6" id="KW-1185">Reference proteome</keyword>
<feature type="repeat" description="ANK" evidence="3">
    <location>
        <begin position="1271"/>
        <end position="1303"/>
    </location>
</feature>
<gene>
    <name evidence="5" type="ORF">HDK90DRAFT_493979</name>
</gene>
<dbReference type="InterPro" id="IPR002110">
    <property type="entry name" value="Ankyrin_rpt"/>
</dbReference>
<evidence type="ECO:0000256" key="2">
    <source>
        <dbReference type="ARBA" id="ARBA00023043"/>
    </source>
</evidence>
<dbReference type="PROSITE" id="PS50088">
    <property type="entry name" value="ANK_REPEAT"/>
    <property type="match status" value="11"/>
</dbReference>
<dbReference type="Proteomes" id="UP001492380">
    <property type="component" value="Unassembled WGS sequence"/>
</dbReference>
<feature type="repeat" description="ANK" evidence="3">
    <location>
        <begin position="1132"/>
        <end position="1164"/>
    </location>
</feature>
<evidence type="ECO:0000313" key="6">
    <source>
        <dbReference type="Proteomes" id="UP001492380"/>
    </source>
</evidence>
<dbReference type="SMART" id="SM00248">
    <property type="entry name" value="ANK"/>
    <property type="match status" value="14"/>
</dbReference>
<feature type="repeat" description="ANK" evidence="3">
    <location>
        <begin position="1103"/>
        <end position="1135"/>
    </location>
</feature>
<reference evidence="5 6" key="1">
    <citation type="submission" date="2024-04" db="EMBL/GenBank/DDBJ databases">
        <title>Phyllosticta paracitricarpa is synonymous to the EU quarantine fungus P. citricarpa based on phylogenomic analyses.</title>
        <authorList>
            <consortium name="Lawrence Berkeley National Laboratory"/>
            <person name="Van Ingen-Buijs V.A."/>
            <person name="Van Westerhoven A.C."/>
            <person name="Haridas S."/>
            <person name="Skiadas P."/>
            <person name="Martin F."/>
            <person name="Groenewald J.Z."/>
            <person name="Crous P.W."/>
            <person name="Seidl M.F."/>
        </authorList>
    </citation>
    <scope>NUCLEOTIDE SEQUENCE [LARGE SCALE GENOMIC DNA]</scope>
    <source>
        <strain evidence="5 6">CBS 123374</strain>
    </source>
</reference>
<dbReference type="PRINTS" id="PR01415">
    <property type="entry name" value="ANKYRIN"/>
</dbReference>
<dbReference type="Pfam" id="PF00023">
    <property type="entry name" value="Ank"/>
    <property type="match status" value="1"/>
</dbReference>
<feature type="repeat" description="ANK" evidence="3">
    <location>
        <begin position="910"/>
        <end position="942"/>
    </location>
</feature>
<accession>A0ABR1YHB6</accession>
<proteinExistence type="predicted"/>
<dbReference type="InterPro" id="IPR027417">
    <property type="entry name" value="P-loop_NTPase"/>
</dbReference>
<feature type="repeat" description="ANK" evidence="3">
    <location>
        <begin position="1031"/>
        <end position="1063"/>
    </location>
</feature>